<evidence type="ECO:0000256" key="2">
    <source>
        <dbReference type="ARBA" id="ARBA00023242"/>
    </source>
</evidence>
<dbReference type="Proteomes" id="UP000294933">
    <property type="component" value="Unassembled WGS sequence"/>
</dbReference>
<dbReference type="VEuPathDB" id="FungiDB:BD410DRAFT_781374"/>
<name>A0A4Y7QME9_9AGAM</name>
<dbReference type="EMBL" id="ML170157">
    <property type="protein sequence ID" value="TDL28823.1"/>
    <property type="molecule type" value="Genomic_DNA"/>
</dbReference>
<dbReference type="STRING" id="50990.A0A4Y7QME9"/>
<keyword evidence="6" id="KW-1185">Reference proteome</keyword>
<dbReference type="Gene3D" id="2.40.50.40">
    <property type="match status" value="1"/>
</dbReference>
<dbReference type="InterPro" id="IPR023779">
    <property type="entry name" value="Chromodomain_CS"/>
</dbReference>
<dbReference type="CDD" id="cd18968">
    <property type="entry name" value="chromodomain"/>
    <property type="match status" value="1"/>
</dbReference>
<dbReference type="InterPro" id="IPR051219">
    <property type="entry name" value="Heterochromatin_chromo-domain"/>
</dbReference>
<dbReference type="SMART" id="SM00298">
    <property type="entry name" value="CHROMO"/>
    <property type="match status" value="1"/>
</dbReference>
<dbReference type="PROSITE" id="PS50013">
    <property type="entry name" value="CHROMO_2"/>
    <property type="match status" value="1"/>
</dbReference>
<feature type="compositionally biased region" description="Basic and acidic residues" evidence="3">
    <location>
        <begin position="101"/>
        <end position="111"/>
    </location>
</feature>
<feature type="region of interest" description="Disordered" evidence="3">
    <location>
        <begin position="370"/>
        <end position="414"/>
    </location>
</feature>
<dbReference type="PROSITE" id="PS00598">
    <property type="entry name" value="CHROMO_1"/>
    <property type="match status" value="1"/>
</dbReference>
<sequence length="967" mass="108830">MGKRKLSEPYYDSDGQEIFHVEVITRARVAENKKYEYRVKWAGYGSGEDSWEPYGNVEGCTRLLNSFWKEVGIEKKSRPAAIGQELTPSSEWIKKERERFSREYDELEEKKAKKRQKRREEKENKRRKREREHDATKLAVKGSHRTSSSKLPVKGADAQELDSEQSDDVPLMNSQNSKSSLKGKAKISTQPGASDTTKSAASDPKGKGKVTSSTADVDVQDGPSPHSLFDDLIDKPSEQTPTTPDRPTSPMDPEKSNSSDSLFGSSPEQPVKATDVPCVPDVAKPKSDPKALPAHVQRKINPLVKMAPAPLIRNVSALSTKQKITGEVIGGQPQPVKNKFSGMKIPKKPLPAVPLSQTQSEASHIVDHTPEGHMESHTSENNAGPSFGNRRVNSLQERRPSIASPTEPSASNRVVSDNDVENLLASIAPLSAVAAQKADVLREPNAEKKQQTIPVKQLKFEKKWKWTGELFVDIGVQKAERLCEVSVDEPSEHVTNGFRLNMIFNDMDSIRLTKVYTKPELSVILEGLRRVDQCAKVSEHKEADKEAFQNFVNYLERGQLVTCSPVVTIHGQVAEFIVFPSSNTTMCSRLEVPPFLCNTGNLVIALLPWRVSPTIYNETRLRSSGKTMLPIGMDNQTEILHANTKSRYDYQMALDHLRLPEELVTFMPRRPYCVWATPIETKPTNHGCTFAPNLQRDTEALLKVMKELQAENRGYKTDIRVVFVHVGALCDMIRNLPAIMERRMRRPEIQFWTYGSHESVEPARWGSREIFPVGGIVTFTPSALLEDPWGIELLIGKIHQHPLWDCYVLPSVLGLFAKSACLGDDPMAVFDENPFLLGSILALIEEGRLALLRTPPLNRHSTRDEFSAWIDWQLSLLHKKPREILEDILGEFSAGHANKSESQARDVIELEIVASLRAMQVQPVIADRYRRFVVIKSSQDSHIPLDKDSVEWRTLEDFDFRDDFFMK</sequence>
<dbReference type="AlphaFoldDB" id="A0A4Y7QME9"/>
<feature type="compositionally biased region" description="Polar residues" evidence="3">
    <location>
        <begin position="403"/>
        <end position="414"/>
    </location>
</feature>
<dbReference type="InterPro" id="IPR023780">
    <property type="entry name" value="Chromo_domain"/>
</dbReference>
<feature type="region of interest" description="Disordered" evidence="3">
    <location>
        <begin position="101"/>
        <end position="295"/>
    </location>
</feature>
<dbReference type="GO" id="GO:0005634">
    <property type="term" value="C:nucleus"/>
    <property type="evidence" value="ECO:0007669"/>
    <property type="project" value="UniProtKB-SubCell"/>
</dbReference>
<dbReference type="InterPro" id="IPR000953">
    <property type="entry name" value="Chromo/chromo_shadow_dom"/>
</dbReference>
<keyword evidence="2" id="KW-0539">Nucleus</keyword>
<evidence type="ECO:0000256" key="3">
    <source>
        <dbReference type="SAM" id="MobiDB-lite"/>
    </source>
</evidence>
<feature type="domain" description="Chromo" evidence="4">
    <location>
        <begin position="19"/>
        <end position="79"/>
    </location>
</feature>
<dbReference type="GO" id="GO:0006338">
    <property type="term" value="P:chromatin remodeling"/>
    <property type="evidence" value="ECO:0007669"/>
    <property type="project" value="UniProtKB-ARBA"/>
</dbReference>
<feature type="compositionally biased region" description="Polar residues" evidence="3">
    <location>
        <begin position="258"/>
        <end position="268"/>
    </location>
</feature>
<dbReference type="SUPFAM" id="SSF54160">
    <property type="entry name" value="Chromo domain-like"/>
    <property type="match status" value="1"/>
</dbReference>
<comment type="subcellular location">
    <subcellularLocation>
        <location evidence="1">Nucleus</location>
    </subcellularLocation>
</comment>
<proteinExistence type="predicted"/>
<feature type="compositionally biased region" description="Polar residues" evidence="3">
    <location>
        <begin position="187"/>
        <end position="200"/>
    </location>
</feature>
<evidence type="ECO:0000259" key="4">
    <source>
        <dbReference type="PROSITE" id="PS50013"/>
    </source>
</evidence>
<dbReference type="OrthoDB" id="433924at2759"/>
<dbReference type="InterPro" id="IPR016197">
    <property type="entry name" value="Chromo-like_dom_sf"/>
</dbReference>
<evidence type="ECO:0000313" key="5">
    <source>
        <dbReference type="EMBL" id="TDL28823.1"/>
    </source>
</evidence>
<accession>A0A4Y7QME9</accession>
<protein>
    <recommendedName>
        <fullName evidence="4">Chromo domain-containing protein</fullName>
    </recommendedName>
</protein>
<reference evidence="5 6" key="1">
    <citation type="submission" date="2018-06" db="EMBL/GenBank/DDBJ databases">
        <title>A transcriptomic atlas of mushroom development highlights an independent origin of complex multicellularity.</title>
        <authorList>
            <consortium name="DOE Joint Genome Institute"/>
            <person name="Krizsan K."/>
            <person name="Almasi E."/>
            <person name="Merenyi Z."/>
            <person name="Sahu N."/>
            <person name="Viragh M."/>
            <person name="Koszo T."/>
            <person name="Mondo S."/>
            <person name="Kiss B."/>
            <person name="Balint B."/>
            <person name="Kues U."/>
            <person name="Barry K."/>
            <person name="Hegedus J.C."/>
            <person name="Henrissat B."/>
            <person name="Johnson J."/>
            <person name="Lipzen A."/>
            <person name="Ohm R."/>
            <person name="Nagy I."/>
            <person name="Pangilinan J."/>
            <person name="Yan J."/>
            <person name="Xiong Y."/>
            <person name="Grigoriev I.V."/>
            <person name="Hibbett D.S."/>
            <person name="Nagy L.G."/>
        </authorList>
    </citation>
    <scope>NUCLEOTIDE SEQUENCE [LARGE SCALE GENOMIC DNA]</scope>
    <source>
        <strain evidence="5 6">SZMC22713</strain>
    </source>
</reference>
<organism evidence="5 6">
    <name type="scientific">Rickenella mellea</name>
    <dbReference type="NCBI Taxonomy" id="50990"/>
    <lineage>
        <taxon>Eukaryota</taxon>
        <taxon>Fungi</taxon>
        <taxon>Dikarya</taxon>
        <taxon>Basidiomycota</taxon>
        <taxon>Agaricomycotina</taxon>
        <taxon>Agaricomycetes</taxon>
        <taxon>Hymenochaetales</taxon>
        <taxon>Rickenellaceae</taxon>
        <taxon>Rickenella</taxon>
    </lineage>
</organism>
<evidence type="ECO:0000256" key="1">
    <source>
        <dbReference type="ARBA" id="ARBA00004123"/>
    </source>
</evidence>
<gene>
    <name evidence="5" type="ORF">BD410DRAFT_781374</name>
</gene>
<dbReference type="PANTHER" id="PTHR22812">
    <property type="entry name" value="CHROMOBOX PROTEIN"/>
    <property type="match status" value="1"/>
</dbReference>
<feature type="compositionally biased region" description="Basic and acidic residues" evidence="3">
    <location>
        <begin position="228"/>
        <end position="237"/>
    </location>
</feature>
<evidence type="ECO:0000313" key="6">
    <source>
        <dbReference type="Proteomes" id="UP000294933"/>
    </source>
</evidence>
<dbReference type="Pfam" id="PF00385">
    <property type="entry name" value="Chromo"/>
    <property type="match status" value="1"/>
</dbReference>